<feature type="chain" id="PRO_5034442321" description="DUF3558 domain-containing protein" evidence="2">
    <location>
        <begin position="31"/>
        <end position="223"/>
    </location>
</feature>
<keyword evidence="2" id="KW-0732">Signal</keyword>
<sequence>MTLHLPGLPRAGVAVLAASLLALASCSSDADPDANGDQDPADVEQTNDAEDEGNGEPAELELDLEAAGGICALIDPELLTSATGVEFTSASGFYDGGEDIGSCAVQTNVGTFPDLTLALAAAEVSPETFEDEMVSDAEELDDLGDAAFELFLSGGDTSGPALEIGWLSDGYVFEMRYTSAEGTELDDLEDSSADLLELAQAIDAAWEDWEPTDESEELEEEDD</sequence>
<dbReference type="AlphaFoldDB" id="A0A895XST3"/>
<dbReference type="Proteomes" id="UP000662939">
    <property type="component" value="Chromosome"/>
</dbReference>
<organism evidence="3 4">
    <name type="scientific">Natronoglycomyces albus</name>
    <dbReference type="NCBI Taxonomy" id="2811108"/>
    <lineage>
        <taxon>Bacteria</taxon>
        <taxon>Bacillati</taxon>
        <taxon>Actinomycetota</taxon>
        <taxon>Actinomycetes</taxon>
        <taxon>Glycomycetales</taxon>
        <taxon>Glycomycetaceae</taxon>
        <taxon>Natronoglycomyces</taxon>
    </lineage>
</organism>
<evidence type="ECO:0008006" key="5">
    <source>
        <dbReference type="Google" id="ProtNLM"/>
    </source>
</evidence>
<evidence type="ECO:0000256" key="1">
    <source>
        <dbReference type="SAM" id="MobiDB-lite"/>
    </source>
</evidence>
<feature type="compositionally biased region" description="Acidic residues" evidence="1">
    <location>
        <begin position="30"/>
        <end position="56"/>
    </location>
</feature>
<evidence type="ECO:0000313" key="4">
    <source>
        <dbReference type="Proteomes" id="UP000662939"/>
    </source>
</evidence>
<dbReference type="EMBL" id="CP070496">
    <property type="protein sequence ID" value="QSB06379.1"/>
    <property type="molecule type" value="Genomic_DNA"/>
</dbReference>
<reference evidence="3" key="1">
    <citation type="submission" date="2021-02" db="EMBL/GenBank/DDBJ databases">
        <title>Natronoglycomyces albus gen. nov., sp. nov, a haloalkaliphilic actinobacterium from a soda solonchak soil.</title>
        <authorList>
            <person name="Sorokin D.Y."/>
            <person name="Khijniak T.V."/>
            <person name="Zakharycheva A.P."/>
            <person name="Boueva O.V."/>
            <person name="Ariskina E.V."/>
            <person name="Hahnke R.L."/>
            <person name="Bunk B."/>
            <person name="Sproer C."/>
            <person name="Schumann P."/>
            <person name="Evtushenko L.I."/>
            <person name="Kublanov I.V."/>
        </authorList>
    </citation>
    <scope>NUCLEOTIDE SEQUENCE</scope>
    <source>
        <strain evidence="3">DSM 106290</strain>
    </source>
</reference>
<keyword evidence="4" id="KW-1185">Reference proteome</keyword>
<protein>
    <recommendedName>
        <fullName evidence="5">DUF3558 domain-containing protein</fullName>
    </recommendedName>
</protein>
<evidence type="ECO:0000256" key="2">
    <source>
        <dbReference type="SAM" id="SignalP"/>
    </source>
</evidence>
<gene>
    <name evidence="3" type="ORF">JQS30_05565</name>
</gene>
<feature type="region of interest" description="Disordered" evidence="1">
    <location>
        <begin position="28"/>
        <end position="56"/>
    </location>
</feature>
<dbReference type="RefSeq" id="WP_213172388.1">
    <property type="nucleotide sequence ID" value="NZ_CP070496.1"/>
</dbReference>
<name>A0A895XST3_9ACTN</name>
<evidence type="ECO:0000313" key="3">
    <source>
        <dbReference type="EMBL" id="QSB06379.1"/>
    </source>
</evidence>
<proteinExistence type="predicted"/>
<dbReference type="KEGG" id="nav:JQS30_05565"/>
<accession>A0A895XST3</accession>
<feature type="signal peptide" evidence="2">
    <location>
        <begin position="1"/>
        <end position="30"/>
    </location>
</feature>